<dbReference type="PANTHER" id="PTHR12993:SF11">
    <property type="entry name" value="N-ACETYLGLUCOSAMINYL-PHOSPHATIDYLINOSITOL DE-N-ACETYLASE"/>
    <property type="match status" value="1"/>
</dbReference>
<evidence type="ECO:0008006" key="3">
    <source>
        <dbReference type="Google" id="ProtNLM"/>
    </source>
</evidence>
<reference evidence="1 2" key="1">
    <citation type="journal article" date="2016" name="Nat. Commun.">
        <title>Thousands of microbial genomes shed light on interconnected biogeochemical processes in an aquifer system.</title>
        <authorList>
            <person name="Anantharaman K."/>
            <person name="Brown C.T."/>
            <person name="Hug L.A."/>
            <person name="Sharon I."/>
            <person name="Castelle C.J."/>
            <person name="Probst A.J."/>
            <person name="Thomas B.C."/>
            <person name="Singh A."/>
            <person name="Wilkins M.J."/>
            <person name="Karaoz U."/>
            <person name="Brodie E.L."/>
            <person name="Williams K.H."/>
            <person name="Hubbard S.S."/>
            <person name="Banfield J.F."/>
        </authorList>
    </citation>
    <scope>NUCLEOTIDE SEQUENCE [LARGE SCALE GENOMIC DNA]</scope>
</reference>
<dbReference type="InterPro" id="IPR024078">
    <property type="entry name" value="LmbE-like_dom_sf"/>
</dbReference>
<evidence type="ECO:0000313" key="2">
    <source>
        <dbReference type="Proteomes" id="UP000178925"/>
    </source>
</evidence>
<dbReference type="EMBL" id="MFGC01000025">
    <property type="protein sequence ID" value="OGF27332.1"/>
    <property type="molecule type" value="Genomic_DNA"/>
</dbReference>
<dbReference type="Gene3D" id="3.40.50.10320">
    <property type="entry name" value="LmbE-like"/>
    <property type="match status" value="1"/>
</dbReference>
<proteinExistence type="predicted"/>
<accession>A0A1F5SKZ4</accession>
<dbReference type="SUPFAM" id="SSF102588">
    <property type="entry name" value="LmbE-like"/>
    <property type="match status" value="1"/>
</dbReference>
<name>A0A1F5SKZ4_9BACT</name>
<organism evidence="1 2">
    <name type="scientific">Candidatus Falkowbacteria bacterium RIFOXYA2_FULL_47_9</name>
    <dbReference type="NCBI Taxonomy" id="1797995"/>
    <lineage>
        <taxon>Bacteria</taxon>
        <taxon>Candidatus Falkowiibacteriota</taxon>
    </lineage>
</organism>
<protein>
    <recommendedName>
        <fullName evidence="3">GlcNAc-PI de-N-acetylase</fullName>
    </recommendedName>
</protein>
<dbReference type="InterPro" id="IPR003737">
    <property type="entry name" value="GlcNAc_PI_deacetylase-related"/>
</dbReference>
<dbReference type="STRING" id="1797995.A2242_04380"/>
<gene>
    <name evidence="1" type="ORF">A2242_04380</name>
</gene>
<dbReference type="GO" id="GO:0016811">
    <property type="term" value="F:hydrolase activity, acting on carbon-nitrogen (but not peptide) bonds, in linear amides"/>
    <property type="evidence" value="ECO:0007669"/>
    <property type="project" value="TreeGrafter"/>
</dbReference>
<dbReference type="PANTHER" id="PTHR12993">
    <property type="entry name" value="N-ACETYLGLUCOSAMINYL-PHOSPHATIDYLINOSITOL DE-N-ACETYLASE-RELATED"/>
    <property type="match status" value="1"/>
</dbReference>
<sequence>MKILVIAPHGDDEVLGVGGALAKHQRNGDTVYRCIVTKPYAPDWPRVFIAKREKEVVASAKVLNVAKDFLLGLPTVKLDTMSQKELNDRLSAVVKEVRPDIVYVPHAGDLNADHRIVFTAALVATRPVPGCSVKKVLTYETISETEWGRNLHDFVPNYYVTLHQHDVDIKLKAMKAYHSEIRKYPHPRSLEILKTLLKLRGSEVGVKAAEAFMVVREIHFD</sequence>
<dbReference type="Proteomes" id="UP000178925">
    <property type="component" value="Unassembled WGS sequence"/>
</dbReference>
<evidence type="ECO:0000313" key="1">
    <source>
        <dbReference type="EMBL" id="OGF27332.1"/>
    </source>
</evidence>
<dbReference type="Pfam" id="PF02585">
    <property type="entry name" value="PIG-L"/>
    <property type="match status" value="1"/>
</dbReference>
<dbReference type="AlphaFoldDB" id="A0A1F5SKZ4"/>
<comment type="caution">
    <text evidence="1">The sequence shown here is derived from an EMBL/GenBank/DDBJ whole genome shotgun (WGS) entry which is preliminary data.</text>
</comment>